<dbReference type="PROSITE" id="PS50011">
    <property type="entry name" value="PROTEIN_KINASE_DOM"/>
    <property type="match status" value="1"/>
</dbReference>
<feature type="domain" description="Protein kinase" evidence="1">
    <location>
        <begin position="1"/>
        <end position="243"/>
    </location>
</feature>
<dbReference type="GO" id="GO:0005524">
    <property type="term" value="F:ATP binding"/>
    <property type="evidence" value="ECO:0007669"/>
    <property type="project" value="InterPro"/>
</dbReference>
<dbReference type="AlphaFoldDB" id="A0A397TQF9"/>
<proteinExistence type="predicted"/>
<dbReference type="InterPro" id="IPR011009">
    <property type="entry name" value="Kinase-like_dom_sf"/>
</dbReference>
<dbReference type="Gene3D" id="1.10.510.10">
    <property type="entry name" value="Transferase(Phosphotransferase) domain 1"/>
    <property type="match status" value="1"/>
</dbReference>
<keyword evidence="2" id="KW-0418">Kinase</keyword>
<dbReference type="SUPFAM" id="SSF56112">
    <property type="entry name" value="Protein kinase-like (PK-like)"/>
    <property type="match status" value="1"/>
</dbReference>
<dbReference type="Proteomes" id="UP000266673">
    <property type="component" value="Unassembled WGS sequence"/>
</dbReference>
<keyword evidence="3" id="KW-1185">Reference proteome</keyword>
<gene>
    <name evidence="2" type="ORF">C2G38_2234358</name>
</gene>
<dbReference type="GO" id="GO:0004674">
    <property type="term" value="F:protein serine/threonine kinase activity"/>
    <property type="evidence" value="ECO:0007669"/>
    <property type="project" value="TreeGrafter"/>
</dbReference>
<protein>
    <submittedName>
        <fullName evidence="2">Kinase-like domain-containing protein</fullName>
    </submittedName>
</protein>
<dbReference type="PANTHER" id="PTHR44329">
    <property type="entry name" value="SERINE/THREONINE-PROTEIN KINASE TNNI3K-RELATED"/>
    <property type="match status" value="1"/>
</dbReference>
<evidence type="ECO:0000259" key="1">
    <source>
        <dbReference type="PROSITE" id="PS50011"/>
    </source>
</evidence>
<dbReference type="InterPro" id="IPR000719">
    <property type="entry name" value="Prot_kinase_dom"/>
</dbReference>
<comment type="caution">
    <text evidence="2">The sequence shown here is derived from an EMBL/GenBank/DDBJ whole genome shotgun (WGS) entry which is preliminary data.</text>
</comment>
<reference evidence="2 3" key="1">
    <citation type="submission" date="2018-06" db="EMBL/GenBank/DDBJ databases">
        <title>Comparative genomics reveals the genomic features of Rhizophagus irregularis, R. cerebriforme, R. diaphanum and Gigaspora rosea, and their symbiotic lifestyle signature.</title>
        <authorList>
            <person name="Morin E."/>
            <person name="San Clemente H."/>
            <person name="Chen E.C.H."/>
            <person name="De La Providencia I."/>
            <person name="Hainaut M."/>
            <person name="Kuo A."/>
            <person name="Kohler A."/>
            <person name="Murat C."/>
            <person name="Tang N."/>
            <person name="Roy S."/>
            <person name="Loubradou J."/>
            <person name="Henrissat B."/>
            <person name="Grigoriev I.V."/>
            <person name="Corradi N."/>
            <person name="Roux C."/>
            <person name="Martin F.M."/>
        </authorList>
    </citation>
    <scope>NUCLEOTIDE SEQUENCE [LARGE SCALE GENOMIC DNA]</scope>
    <source>
        <strain evidence="2 3">DAOM 194757</strain>
    </source>
</reference>
<dbReference type="PANTHER" id="PTHR44329:SF214">
    <property type="entry name" value="PROTEIN KINASE DOMAIN-CONTAINING PROTEIN"/>
    <property type="match status" value="1"/>
</dbReference>
<dbReference type="Pfam" id="PF00069">
    <property type="entry name" value="Pkinase"/>
    <property type="match status" value="1"/>
</dbReference>
<sequence>MTTTWCLSCDPDKTTRWTSGNKNIDDYVKLIGKGGFGSVYSALWLDGIRKVDGDDFNYISAREPFCIVALKTLANSKETNLMECKLNYSKLAIYGITQNTKAKEFFDISKELDYVHYYAGYIHADFHSENILQDKQSYIADLGLSRKNNESVLEGAIYGVMPYVAPEVLSAEQQFTQVADIYGPFDGQKFDIELAVKICEGSRPEFALGTPKCYIELVEKCMDSDPKERPNAYYIRKTIDRWLNKIDSSDDNEIKRQFLDADKVIKSLPIPKHPDEMYTSKSY</sequence>
<evidence type="ECO:0000313" key="2">
    <source>
        <dbReference type="EMBL" id="RIB00422.1"/>
    </source>
</evidence>
<name>A0A397TQF9_9GLOM</name>
<dbReference type="InterPro" id="IPR051681">
    <property type="entry name" value="Ser/Thr_Kinases-Pseudokinases"/>
</dbReference>
<keyword evidence="2" id="KW-0808">Transferase</keyword>
<organism evidence="2 3">
    <name type="scientific">Gigaspora rosea</name>
    <dbReference type="NCBI Taxonomy" id="44941"/>
    <lineage>
        <taxon>Eukaryota</taxon>
        <taxon>Fungi</taxon>
        <taxon>Fungi incertae sedis</taxon>
        <taxon>Mucoromycota</taxon>
        <taxon>Glomeromycotina</taxon>
        <taxon>Glomeromycetes</taxon>
        <taxon>Diversisporales</taxon>
        <taxon>Gigasporaceae</taxon>
        <taxon>Gigaspora</taxon>
    </lineage>
</organism>
<dbReference type="STRING" id="44941.A0A397TQF9"/>
<accession>A0A397TQF9</accession>
<evidence type="ECO:0000313" key="3">
    <source>
        <dbReference type="Proteomes" id="UP000266673"/>
    </source>
</evidence>
<dbReference type="EMBL" id="QKWP01004249">
    <property type="protein sequence ID" value="RIB00422.1"/>
    <property type="molecule type" value="Genomic_DNA"/>
</dbReference>